<dbReference type="InterPro" id="IPR013785">
    <property type="entry name" value="Aldolase_TIM"/>
</dbReference>
<dbReference type="Proteomes" id="UP000823661">
    <property type="component" value="Unassembled WGS sequence"/>
</dbReference>
<dbReference type="PANTHER" id="PTHR43656:SF2">
    <property type="entry name" value="BINDING OXIDOREDUCTASE, PUTATIVE (AFU_ORTHOLOGUE AFUA_2G08260)-RELATED"/>
    <property type="match status" value="1"/>
</dbReference>
<keyword evidence="2" id="KW-0560">Oxidoreductase</keyword>
<reference evidence="4" key="1">
    <citation type="submission" date="2020-10" db="EMBL/GenBank/DDBJ databases">
        <authorList>
            <person name="Gilroy R."/>
        </authorList>
    </citation>
    <scope>NUCLEOTIDE SEQUENCE</scope>
    <source>
        <strain evidence="4">B1-20833</strain>
    </source>
</reference>
<dbReference type="InterPro" id="IPR001155">
    <property type="entry name" value="OxRdtase_FMN_N"/>
</dbReference>
<name>A0A9D9HHV1_9BACT</name>
<dbReference type="AlphaFoldDB" id="A0A9D9HHV1"/>
<reference evidence="4" key="2">
    <citation type="journal article" date="2021" name="PeerJ">
        <title>Extensive microbial diversity within the chicken gut microbiome revealed by metagenomics and culture.</title>
        <authorList>
            <person name="Gilroy R."/>
            <person name="Ravi A."/>
            <person name="Getino M."/>
            <person name="Pursley I."/>
            <person name="Horton D.L."/>
            <person name="Alikhan N.F."/>
            <person name="Baker D."/>
            <person name="Gharbi K."/>
            <person name="Hall N."/>
            <person name="Watson M."/>
            <person name="Adriaenssens E.M."/>
            <person name="Foster-Nyarko E."/>
            <person name="Jarju S."/>
            <person name="Secka A."/>
            <person name="Antonio M."/>
            <person name="Oren A."/>
            <person name="Chaudhuri R.R."/>
            <person name="La Ragione R."/>
            <person name="Hildebrand F."/>
            <person name="Pallen M.J."/>
        </authorList>
    </citation>
    <scope>NUCLEOTIDE SEQUENCE</scope>
    <source>
        <strain evidence="4">B1-20833</strain>
    </source>
</reference>
<dbReference type="InterPro" id="IPR051799">
    <property type="entry name" value="NADH_flavin_oxidoreductase"/>
</dbReference>
<keyword evidence="1" id="KW-0285">Flavoprotein</keyword>
<accession>A0A9D9HHV1</accession>
<dbReference type="Pfam" id="PF00724">
    <property type="entry name" value="Oxidored_FMN"/>
    <property type="match status" value="1"/>
</dbReference>
<evidence type="ECO:0000313" key="5">
    <source>
        <dbReference type="Proteomes" id="UP000823661"/>
    </source>
</evidence>
<dbReference type="PANTHER" id="PTHR43656">
    <property type="entry name" value="BINDING OXIDOREDUCTASE, PUTATIVE (AFU_ORTHOLOGUE AFUA_2G08260)-RELATED"/>
    <property type="match status" value="1"/>
</dbReference>
<dbReference type="SUPFAM" id="SSF51395">
    <property type="entry name" value="FMN-linked oxidoreductases"/>
    <property type="match status" value="1"/>
</dbReference>
<evidence type="ECO:0000256" key="1">
    <source>
        <dbReference type="ARBA" id="ARBA00022630"/>
    </source>
</evidence>
<protein>
    <submittedName>
        <fullName evidence="4">NADH:flavin oxidoreductase</fullName>
    </submittedName>
</protein>
<evidence type="ECO:0000313" key="4">
    <source>
        <dbReference type="EMBL" id="MBO8451874.1"/>
    </source>
</evidence>
<comment type="caution">
    <text evidence="4">The sequence shown here is derived from an EMBL/GenBank/DDBJ whole genome shotgun (WGS) entry which is preliminary data.</text>
</comment>
<gene>
    <name evidence="4" type="ORF">IAC06_03190</name>
</gene>
<dbReference type="EMBL" id="JADIMI010000028">
    <property type="protein sequence ID" value="MBO8451874.1"/>
    <property type="molecule type" value="Genomic_DNA"/>
</dbReference>
<evidence type="ECO:0000256" key="2">
    <source>
        <dbReference type="ARBA" id="ARBA00023002"/>
    </source>
</evidence>
<proteinExistence type="predicted"/>
<dbReference type="Gene3D" id="3.20.20.70">
    <property type="entry name" value="Aldolase class I"/>
    <property type="match status" value="1"/>
</dbReference>
<dbReference type="GO" id="GO:0016491">
    <property type="term" value="F:oxidoreductase activity"/>
    <property type="evidence" value="ECO:0007669"/>
    <property type="project" value="UniProtKB-KW"/>
</dbReference>
<feature type="domain" description="NADH:flavin oxidoreductase/NADH oxidase N-terminal" evidence="3">
    <location>
        <begin position="3"/>
        <end position="249"/>
    </location>
</feature>
<organism evidence="4 5">
    <name type="scientific">Candidatus Cryptobacteroides intestinavium</name>
    <dbReference type="NCBI Taxonomy" id="2840766"/>
    <lineage>
        <taxon>Bacteria</taxon>
        <taxon>Pseudomonadati</taxon>
        <taxon>Bacteroidota</taxon>
        <taxon>Bacteroidia</taxon>
        <taxon>Bacteroidales</taxon>
        <taxon>Candidatus Cryptobacteroides</taxon>
    </lineage>
</organism>
<dbReference type="GO" id="GO:0010181">
    <property type="term" value="F:FMN binding"/>
    <property type="evidence" value="ECO:0007669"/>
    <property type="project" value="InterPro"/>
</dbReference>
<evidence type="ECO:0000259" key="3">
    <source>
        <dbReference type="Pfam" id="PF00724"/>
    </source>
</evidence>
<dbReference type="CDD" id="cd02803">
    <property type="entry name" value="OYE_like_FMN_family"/>
    <property type="match status" value="1"/>
</dbReference>
<sequence>MSELFTPYRIGPLEIRNRTIRSAAFEGMCEHNSPSQELFDYHTAVARGGIGMTTVAYAAVCRSGLSFERQLWMRPEIVPELRKLTDAIHAEGAKASIQLGHCGNMSHRKICGCMPYGASRGFNLYSPTFVHKMNHREIDEVVEAYGKAVELAIEAGFDAVEIHAGHGYLISQFLSPYTNHRRDEYGGSLDNRMRFMRRCMKAVVKAARGRIAIFVKMNTRDGFKGGMEVEDSIKVARELQKCGADALVLSGGFVSRAPMYVMRGQFPVRSIVHYMPWSQWWLKAGVILGGKIVSPTVPFKKLFFLEDALMFRAALPDMPLVYVGGVTTRKDADKVIDSGFQMLQMGRAVLEDTDFVNKMKADENHCSECEHSNFCIGRMYSLSMACHKTCKDITPALEKNVQKINRQNDRLERRLGYK</sequence>